<name>G8NPC0_GRAMM</name>
<evidence type="ECO:0000313" key="2">
    <source>
        <dbReference type="EMBL" id="AEU34840.1"/>
    </source>
</evidence>
<dbReference type="InterPro" id="IPR037523">
    <property type="entry name" value="VOC_core"/>
</dbReference>
<organism evidence="2 3">
    <name type="scientific">Granulicella mallensis (strain ATCC BAA-1857 / DSM 23137 / MP5ACTX8)</name>
    <dbReference type="NCBI Taxonomy" id="682795"/>
    <lineage>
        <taxon>Bacteria</taxon>
        <taxon>Pseudomonadati</taxon>
        <taxon>Acidobacteriota</taxon>
        <taxon>Terriglobia</taxon>
        <taxon>Terriglobales</taxon>
        <taxon>Acidobacteriaceae</taxon>
        <taxon>Granulicella</taxon>
    </lineage>
</organism>
<dbReference type="EMBL" id="CP003130">
    <property type="protein sequence ID" value="AEU34840.1"/>
    <property type="molecule type" value="Genomic_DNA"/>
</dbReference>
<dbReference type="KEGG" id="gma:AciX8_0488"/>
<dbReference type="PANTHER" id="PTHR34109">
    <property type="entry name" value="BNAUNNG04460D PROTEIN-RELATED"/>
    <property type="match status" value="1"/>
</dbReference>
<dbReference type="Gene3D" id="3.30.720.120">
    <property type="match status" value="1"/>
</dbReference>
<dbReference type="GO" id="GO:0051213">
    <property type="term" value="F:dioxygenase activity"/>
    <property type="evidence" value="ECO:0007669"/>
    <property type="project" value="UniProtKB-KW"/>
</dbReference>
<dbReference type="AlphaFoldDB" id="G8NPC0"/>
<evidence type="ECO:0000313" key="3">
    <source>
        <dbReference type="Proteomes" id="UP000007113"/>
    </source>
</evidence>
<dbReference type="Gene3D" id="3.30.720.110">
    <property type="match status" value="1"/>
</dbReference>
<keyword evidence="2" id="KW-0560">Oxidoreductase</keyword>
<reference evidence="2 3" key="1">
    <citation type="submission" date="2011-11" db="EMBL/GenBank/DDBJ databases">
        <title>Complete sequence of Granulicella mallensis MP5ACTX8.</title>
        <authorList>
            <consortium name="US DOE Joint Genome Institute"/>
            <person name="Lucas S."/>
            <person name="Copeland A."/>
            <person name="Lapidus A."/>
            <person name="Cheng J.-F."/>
            <person name="Goodwin L."/>
            <person name="Pitluck S."/>
            <person name="Peters L."/>
            <person name="Lu M."/>
            <person name="Detter J.C."/>
            <person name="Han C."/>
            <person name="Tapia R."/>
            <person name="Land M."/>
            <person name="Hauser L."/>
            <person name="Kyrpides N."/>
            <person name="Ivanova N."/>
            <person name="Mikhailova N."/>
            <person name="Pagani I."/>
            <person name="Rawat S."/>
            <person name="Mannisto M."/>
            <person name="Haggblom M."/>
            <person name="Woyke T."/>
        </authorList>
    </citation>
    <scope>NUCLEOTIDE SEQUENCE [LARGE SCALE GENOMIC DNA]</scope>
    <source>
        <strain evidence="3">ATCC BAA-1857 / DSM 23137 / MP5ACTX8</strain>
    </source>
</reference>
<evidence type="ECO:0000259" key="1">
    <source>
        <dbReference type="PROSITE" id="PS51819"/>
    </source>
</evidence>
<dbReference type="PANTHER" id="PTHR34109:SF1">
    <property type="entry name" value="VOC DOMAIN-CONTAINING PROTEIN"/>
    <property type="match status" value="1"/>
</dbReference>
<gene>
    <name evidence="2" type="ordered locus">AciX8_0488</name>
</gene>
<keyword evidence="3" id="KW-1185">Reference proteome</keyword>
<dbReference type="PROSITE" id="PS51819">
    <property type="entry name" value="VOC"/>
    <property type="match status" value="1"/>
</dbReference>
<protein>
    <submittedName>
        <fullName evidence="2">Glyoxalase/bleomycin resistance protein/dioxygenase</fullName>
    </submittedName>
</protein>
<dbReference type="Pfam" id="PF00903">
    <property type="entry name" value="Glyoxalase"/>
    <property type="match status" value="1"/>
</dbReference>
<dbReference type="Proteomes" id="UP000007113">
    <property type="component" value="Chromosome"/>
</dbReference>
<dbReference type="STRING" id="682795.AciX8_0488"/>
<accession>G8NPC0</accession>
<dbReference type="InterPro" id="IPR029068">
    <property type="entry name" value="Glyas_Bleomycin-R_OHBP_Dase"/>
</dbReference>
<dbReference type="eggNOG" id="COG2764">
    <property type="taxonomic scope" value="Bacteria"/>
</dbReference>
<sequence>MSLQQNLTGSTIIPSLRYRDAHAAIDWLVRVFGFHKQAVYEGPDGTVMHAQLTHGLGMLMLGSIQNHGEFSRVMVQPDEIGGRETAGLCLIVEDCDAVYASVKKAGAEIVQELSSPEYGGRAFACRDLEDHIWWVGSYNPWTDHSSVQA</sequence>
<dbReference type="HOGENOM" id="CLU_046006_11_1_0"/>
<dbReference type="RefSeq" id="WP_014263724.1">
    <property type="nucleotide sequence ID" value="NC_016631.1"/>
</dbReference>
<dbReference type="OrthoDB" id="9806868at2"/>
<proteinExistence type="predicted"/>
<feature type="domain" description="VOC" evidence="1">
    <location>
        <begin position="9"/>
        <end position="138"/>
    </location>
</feature>
<dbReference type="SUPFAM" id="SSF54593">
    <property type="entry name" value="Glyoxalase/Bleomycin resistance protein/Dihydroxybiphenyl dioxygenase"/>
    <property type="match status" value="1"/>
</dbReference>
<keyword evidence="2" id="KW-0223">Dioxygenase</keyword>
<dbReference type="InterPro" id="IPR004360">
    <property type="entry name" value="Glyas_Fos-R_dOase_dom"/>
</dbReference>